<keyword evidence="17" id="KW-1185">Reference proteome</keyword>
<evidence type="ECO:0000256" key="7">
    <source>
        <dbReference type="ARBA" id="ARBA00023054"/>
    </source>
</evidence>
<name>A0ABD0YA45_9HEMI</name>
<evidence type="ECO:0000256" key="6">
    <source>
        <dbReference type="ARBA" id="ARBA00023015"/>
    </source>
</evidence>
<evidence type="ECO:0000256" key="13">
    <source>
        <dbReference type="SAM" id="Coils"/>
    </source>
</evidence>
<evidence type="ECO:0000256" key="4">
    <source>
        <dbReference type="ARBA" id="ARBA00022771"/>
    </source>
</evidence>
<evidence type="ECO:0000259" key="15">
    <source>
        <dbReference type="PROSITE" id="PS50950"/>
    </source>
</evidence>
<feature type="compositionally biased region" description="Basic residues" evidence="14">
    <location>
        <begin position="105"/>
        <end position="121"/>
    </location>
</feature>
<feature type="coiled-coil region" evidence="13">
    <location>
        <begin position="191"/>
        <end position="239"/>
    </location>
</feature>
<keyword evidence="10" id="KW-0539">Nucleus</keyword>
<dbReference type="GO" id="GO:0008270">
    <property type="term" value="F:zinc ion binding"/>
    <property type="evidence" value="ECO:0007669"/>
    <property type="project" value="UniProtKB-KW"/>
</dbReference>
<keyword evidence="8 12" id="KW-0238">DNA-binding</keyword>
<dbReference type="SUPFAM" id="SSF57716">
    <property type="entry name" value="Glucocorticoid receptor-like (DNA-binding domain)"/>
    <property type="match status" value="1"/>
</dbReference>
<dbReference type="GO" id="GO:0003677">
    <property type="term" value="F:DNA binding"/>
    <property type="evidence" value="ECO:0007669"/>
    <property type="project" value="UniProtKB-UniRule"/>
</dbReference>
<evidence type="ECO:0000256" key="11">
    <source>
        <dbReference type="ARBA" id="ARBA00023306"/>
    </source>
</evidence>
<comment type="caution">
    <text evidence="16">The sequence shown here is derived from an EMBL/GenBank/DDBJ whole genome shotgun (WGS) entry which is preliminary data.</text>
</comment>
<dbReference type="InterPro" id="IPR026516">
    <property type="entry name" value="THAP1/10"/>
</dbReference>
<evidence type="ECO:0000313" key="16">
    <source>
        <dbReference type="EMBL" id="KAL1115878.1"/>
    </source>
</evidence>
<keyword evidence="7 13" id="KW-0175">Coiled coil</keyword>
<evidence type="ECO:0000256" key="5">
    <source>
        <dbReference type="ARBA" id="ARBA00022833"/>
    </source>
</evidence>
<organism evidence="16 17">
    <name type="scientific">Ranatra chinensis</name>
    <dbReference type="NCBI Taxonomy" id="642074"/>
    <lineage>
        <taxon>Eukaryota</taxon>
        <taxon>Metazoa</taxon>
        <taxon>Ecdysozoa</taxon>
        <taxon>Arthropoda</taxon>
        <taxon>Hexapoda</taxon>
        <taxon>Insecta</taxon>
        <taxon>Pterygota</taxon>
        <taxon>Neoptera</taxon>
        <taxon>Paraneoptera</taxon>
        <taxon>Hemiptera</taxon>
        <taxon>Heteroptera</taxon>
        <taxon>Panheteroptera</taxon>
        <taxon>Nepomorpha</taxon>
        <taxon>Nepidae</taxon>
        <taxon>Ranatrinae</taxon>
        <taxon>Ranatra</taxon>
    </lineage>
</organism>
<dbReference type="SMART" id="SM00980">
    <property type="entry name" value="THAP"/>
    <property type="match status" value="1"/>
</dbReference>
<sequence>MDTPGRNVFRSRSSSVGCRIADWAVHEAEMTTCCVYGCGNNSDKTRGVTYLEFPKTEELCKKWLLACRRRKKIPLKTARVCSEHFRPLVCGSSGTGGSAAVTRQQRQRGCRRRQSQRKLRCQRSPPLPSLSSTSSSSSSPSMSSGRCGAGGGKTPHLVLDLHCPTEKLPIDRPQRITRDEANDITDCSYEDRNLEKMVTKLEDTIQYLEKENRYLLHNLEALEELNTRTLIEINALKNKLGC</sequence>
<keyword evidence="6" id="KW-0805">Transcription regulation</keyword>
<accession>A0ABD0YA45</accession>
<protein>
    <recommendedName>
        <fullName evidence="15">THAP-type domain-containing protein</fullName>
    </recommendedName>
</protein>
<evidence type="ECO:0000256" key="10">
    <source>
        <dbReference type="ARBA" id="ARBA00023242"/>
    </source>
</evidence>
<feature type="region of interest" description="Disordered" evidence="14">
    <location>
        <begin position="94"/>
        <end position="151"/>
    </location>
</feature>
<keyword evidence="11" id="KW-0131">Cell cycle</keyword>
<dbReference type="GO" id="GO:0005654">
    <property type="term" value="C:nucleoplasm"/>
    <property type="evidence" value="ECO:0007669"/>
    <property type="project" value="UniProtKB-SubCell"/>
</dbReference>
<dbReference type="EMBL" id="JBFDAA010000019">
    <property type="protein sequence ID" value="KAL1115878.1"/>
    <property type="molecule type" value="Genomic_DNA"/>
</dbReference>
<dbReference type="AlphaFoldDB" id="A0ABD0YA45"/>
<gene>
    <name evidence="16" type="ORF">AAG570_006167</name>
</gene>
<feature type="domain" description="THAP-type" evidence="15">
    <location>
        <begin position="30"/>
        <end position="128"/>
    </location>
</feature>
<reference evidence="16 17" key="1">
    <citation type="submission" date="2024-07" db="EMBL/GenBank/DDBJ databases">
        <title>Chromosome-level genome assembly of the water stick insect Ranatra chinensis (Heteroptera: Nepidae).</title>
        <authorList>
            <person name="Liu X."/>
        </authorList>
    </citation>
    <scope>NUCLEOTIDE SEQUENCE [LARGE SCALE GENOMIC DNA]</scope>
    <source>
        <strain evidence="16">Cailab_2021Rc</strain>
        <tissue evidence="16">Muscle</tissue>
    </source>
</reference>
<keyword evidence="9" id="KW-0804">Transcription</keyword>
<evidence type="ECO:0000256" key="8">
    <source>
        <dbReference type="ARBA" id="ARBA00023125"/>
    </source>
</evidence>
<dbReference type="PANTHER" id="PTHR46600:SF1">
    <property type="entry name" value="THAP DOMAIN-CONTAINING PROTEIN 1"/>
    <property type="match status" value="1"/>
</dbReference>
<dbReference type="PANTHER" id="PTHR46600">
    <property type="entry name" value="THAP DOMAIN-CONTAINING"/>
    <property type="match status" value="1"/>
</dbReference>
<evidence type="ECO:0000256" key="1">
    <source>
        <dbReference type="ARBA" id="ARBA00004642"/>
    </source>
</evidence>
<evidence type="ECO:0000256" key="3">
    <source>
        <dbReference type="ARBA" id="ARBA00022723"/>
    </source>
</evidence>
<dbReference type="InterPro" id="IPR006612">
    <property type="entry name" value="THAP_Znf"/>
</dbReference>
<evidence type="ECO:0000256" key="9">
    <source>
        <dbReference type="ARBA" id="ARBA00023163"/>
    </source>
</evidence>
<comment type="similarity">
    <text evidence="2">Belongs to the THAP1 family.</text>
</comment>
<evidence type="ECO:0000256" key="12">
    <source>
        <dbReference type="PROSITE-ProRule" id="PRU00309"/>
    </source>
</evidence>
<comment type="subcellular location">
    <subcellularLocation>
        <location evidence="1">Nucleus</location>
        <location evidence="1">Nucleoplasm</location>
    </subcellularLocation>
</comment>
<proteinExistence type="inferred from homology"/>
<dbReference type="Pfam" id="PF05485">
    <property type="entry name" value="THAP"/>
    <property type="match status" value="1"/>
</dbReference>
<dbReference type="PROSITE" id="PS50950">
    <property type="entry name" value="ZF_THAP"/>
    <property type="match status" value="1"/>
</dbReference>
<evidence type="ECO:0000256" key="2">
    <source>
        <dbReference type="ARBA" id="ARBA00006177"/>
    </source>
</evidence>
<evidence type="ECO:0000313" key="17">
    <source>
        <dbReference type="Proteomes" id="UP001558652"/>
    </source>
</evidence>
<dbReference type="SMART" id="SM00692">
    <property type="entry name" value="DM3"/>
    <property type="match status" value="1"/>
</dbReference>
<dbReference type="Proteomes" id="UP001558652">
    <property type="component" value="Unassembled WGS sequence"/>
</dbReference>
<evidence type="ECO:0000256" key="14">
    <source>
        <dbReference type="SAM" id="MobiDB-lite"/>
    </source>
</evidence>
<keyword evidence="4 12" id="KW-0863">Zinc-finger</keyword>
<feature type="compositionally biased region" description="Low complexity" evidence="14">
    <location>
        <begin position="129"/>
        <end position="144"/>
    </location>
</feature>
<keyword evidence="5" id="KW-0862">Zinc</keyword>
<keyword evidence="3" id="KW-0479">Metal-binding</keyword>